<dbReference type="EMBL" id="SHNO01000001">
    <property type="protein sequence ID" value="MCX2975864.1"/>
    <property type="molecule type" value="Genomic_DNA"/>
</dbReference>
<dbReference type="PANTHER" id="PTHR43244">
    <property type="match status" value="1"/>
</dbReference>
<dbReference type="GO" id="GO:0016491">
    <property type="term" value="F:oxidoreductase activity"/>
    <property type="evidence" value="ECO:0007669"/>
    <property type="project" value="UniProtKB-KW"/>
</dbReference>
<feature type="domain" description="Luciferase-like" evidence="2">
    <location>
        <begin position="1"/>
        <end position="255"/>
    </location>
</feature>
<accession>A0ABT3T0T7</accession>
<dbReference type="InterPro" id="IPR019910">
    <property type="entry name" value="Lucif-like_OxRdtase_MSMEG_4879"/>
</dbReference>
<dbReference type="Gene3D" id="3.20.20.30">
    <property type="entry name" value="Luciferase-like domain"/>
    <property type="match status" value="1"/>
</dbReference>
<sequence>MRIGVFSGTTPAVGSSLKELVAFAQDAEARGFDSVWLPNIFGVDAVGACAIVGWETERIELGTAVTPTYPRHPAALAQQSLTTQMACDGRFALGIGLSHQVVIEGMLGMSYDKPARHMAEYLKIIAPLLRGEAVDFEGEQLTAKLAMGLPDLPPVPLLVAALGPTMLKLAGAYSEGTTTWMTGPRTIAEYIAPGINAAAAEAGRPAPRIVCGLPICLTNDVDGAREMISKTLQVYGMLPSYRAMLDREGVAGPAELSIIGDEADLRAALSGLRDAGVTDFNAAVMTHGDARLEPLLELLQSELSCQRD</sequence>
<evidence type="ECO:0000313" key="4">
    <source>
        <dbReference type="Proteomes" id="UP001143304"/>
    </source>
</evidence>
<dbReference type="SUPFAM" id="SSF51679">
    <property type="entry name" value="Bacterial luciferase-like"/>
    <property type="match status" value="1"/>
</dbReference>
<dbReference type="InterPro" id="IPR011251">
    <property type="entry name" value="Luciferase-like_dom"/>
</dbReference>
<gene>
    <name evidence="3" type="ORF">EYC82_00665</name>
</gene>
<dbReference type="RefSeq" id="WP_279247623.1">
    <property type="nucleotide sequence ID" value="NZ_SHNO01000001.1"/>
</dbReference>
<dbReference type="EC" id="1.-.-.-" evidence="3"/>
<dbReference type="NCBIfam" id="TIGR03564">
    <property type="entry name" value="F420_MSMEG_4879"/>
    <property type="match status" value="1"/>
</dbReference>
<evidence type="ECO:0000313" key="3">
    <source>
        <dbReference type="EMBL" id="MCX2975864.1"/>
    </source>
</evidence>
<proteinExistence type="predicted"/>
<dbReference type="Proteomes" id="UP001143304">
    <property type="component" value="Unassembled WGS sequence"/>
</dbReference>
<organism evidence="3 4">
    <name type="scientific">Candidatus Marimicrobium litorale</name>
    <dbReference type="NCBI Taxonomy" id="2518991"/>
    <lineage>
        <taxon>Bacteria</taxon>
        <taxon>Pseudomonadati</taxon>
        <taxon>Pseudomonadota</taxon>
        <taxon>Gammaproteobacteria</taxon>
        <taxon>Cellvibrionales</taxon>
        <taxon>Halieaceae</taxon>
        <taxon>Marimicrobium</taxon>
    </lineage>
</organism>
<evidence type="ECO:0000256" key="1">
    <source>
        <dbReference type="ARBA" id="ARBA00023002"/>
    </source>
</evidence>
<dbReference type="PANTHER" id="PTHR43244:SF1">
    <property type="entry name" value="5,10-METHYLENETETRAHYDROMETHANOPTERIN REDUCTASE"/>
    <property type="match status" value="1"/>
</dbReference>
<name>A0ABT3T0T7_9GAMM</name>
<dbReference type="InterPro" id="IPR036661">
    <property type="entry name" value="Luciferase-like_sf"/>
</dbReference>
<comment type="caution">
    <text evidence="3">The sequence shown here is derived from an EMBL/GenBank/DDBJ whole genome shotgun (WGS) entry which is preliminary data.</text>
</comment>
<reference evidence="3" key="1">
    <citation type="submission" date="2019-02" db="EMBL/GenBank/DDBJ databases">
        <authorList>
            <person name="Li S.-H."/>
        </authorList>
    </citation>
    <scope>NUCLEOTIDE SEQUENCE</scope>
    <source>
        <strain evidence="3">IMCC11814</strain>
    </source>
</reference>
<dbReference type="Pfam" id="PF00296">
    <property type="entry name" value="Bac_luciferase"/>
    <property type="match status" value="1"/>
</dbReference>
<protein>
    <submittedName>
        <fullName evidence="3">TIGR03564 family F420-dependent LLM class oxidoreductase</fullName>
        <ecNumber evidence="3">1.-.-.-</ecNumber>
    </submittedName>
</protein>
<keyword evidence="1 3" id="KW-0560">Oxidoreductase</keyword>
<dbReference type="InterPro" id="IPR050564">
    <property type="entry name" value="F420-G6PD/mer"/>
</dbReference>
<keyword evidence="4" id="KW-1185">Reference proteome</keyword>
<evidence type="ECO:0000259" key="2">
    <source>
        <dbReference type="Pfam" id="PF00296"/>
    </source>
</evidence>